<keyword evidence="3" id="KW-1185">Reference proteome</keyword>
<evidence type="ECO:0000313" key="3">
    <source>
        <dbReference type="Proteomes" id="UP000245207"/>
    </source>
</evidence>
<accession>A0A2U1NSH6</accession>
<organism evidence="2 3">
    <name type="scientific">Artemisia annua</name>
    <name type="common">Sweet wormwood</name>
    <dbReference type="NCBI Taxonomy" id="35608"/>
    <lineage>
        <taxon>Eukaryota</taxon>
        <taxon>Viridiplantae</taxon>
        <taxon>Streptophyta</taxon>
        <taxon>Embryophyta</taxon>
        <taxon>Tracheophyta</taxon>
        <taxon>Spermatophyta</taxon>
        <taxon>Magnoliopsida</taxon>
        <taxon>eudicotyledons</taxon>
        <taxon>Gunneridae</taxon>
        <taxon>Pentapetalae</taxon>
        <taxon>asterids</taxon>
        <taxon>campanulids</taxon>
        <taxon>Asterales</taxon>
        <taxon>Asteraceae</taxon>
        <taxon>Asteroideae</taxon>
        <taxon>Anthemideae</taxon>
        <taxon>Artemisiinae</taxon>
        <taxon>Artemisia</taxon>
    </lineage>
</organism>
<name>A0A2U1NSH6_ARTAN</name>
<sequence>MDIRHEITLSRGDSLPQSSSFPVANHNQPRNDYYVLIDAFRDYDKLIDLLACWKGDGVIVFDNVEKKAYVIHWVRMDQYSSVEEAFKDGTVRLETLASRVHDIVPPKLSPGSIKLYTNAFVHL</sequence>
<dbReference type="Proteomes" id="UP000245207">
    <property type="component" value="Unassembled WGS sequence"/>
</dbReference>
<proteinExistence type="predicted"/>
<gene>
    <name evidence="2" type="ORF">CTI12_AA234330</name>
</gene>
<reference evidence="2 3" key="1">
    <citation type="journal article" date="2018" name="Mol. Plant">
        <title>The genome of Artemisia annua provides insight into the evolution of Asteraceae family and artemisinin biosynthesis.</title>
        <authorList>
            <person name="Shen Q."/>
            <person name="Zhang L."/>
            <person name="Liao Z."/>
            <person name="Wang S."/>
            <person name="Yan T."/>
            <person name="Shi P."/>
            <person name="Liu M."/>
            <person name="Fu X."/>
            <person name="Pan Q."/>
            <person name="Wang Y."/>
            <person name="Lv Z."/>
            <person name="Lu X."/>
            <person name="Zhang F."/>
            <person name="Jiang W."/>
            <person name="Ma Y."/>
            <person name="Chen M."/>
            <person name="Hao X."/>
            <person name="Li L."/>
            <person name="Tang Y."/>
            <person name="Lv G."/>
            <person name="Zhou Y."/>
            <person name="Sun X."/>
            <person name="Brodelius P.E."/>
            <person name="Rose J.K.C."/>
            <person name="Tang K."/>
        </authorList>
    </citation>
    <scope>NUCLEOTIDE SEQUENCE [LARGE SCALE GENOMIC DNA]</scope>
    <source>
        <strain evidence="3">cv. Huhao1</strain>
        <tissue evidence="2">Leaf</tissue>
    </source>
</reference>
<evidence type="ECO:0000256" key="1">
    <source>
        <dbReference type="SAM" id="MobiDB-lite"/>
    </source>
</evidence>
<dbReference type="OrthoDB" id="1930108at2759"/>
<evidence type="ECO:0000313" key="2">
    <source>
        <dbReference type="EMBL" id="PWA76444.1"/>
    </source>
</evidence>
<dbReference type="STRING" id="35608.A0A2U1NSH6"/>
<comment type="caution">
    <text evidence="2">The sequence shown here is derived from an EMBL/GenBank/DDBJ whole genome shotgun (WGS) entry which is preliminary data.</text>
</comment>
<feature type="compositionally biased region" description="Polar residues" evidence="1">
    <location>
        <begin position="15"/>
        <end position="26"/>
    </location>
</feature>
<protein>
    <submittedName>
        <fullName evidence="2">Anthranilate synthase</fullName>
    </submittedName>
</protein>
<dbReference type="AlphaFoldDB" id="A0A2U1NSH6"/>
<dbReference type="EMBL" id="PKPP01002268">
    <property type="protein sequence ID" value="PWA76444.1"/>
    <property type="molecule type" value="Genomic_DNA"/>
</dbReference>
<feature type="region of interest" description="Disordered" evidence="1">
    <location>
        <begin position="1"/>
        <end position="26"/>
    </location>
</feature>